<keyword evidence="1" id="KW-0255">Endonuclease</keyword>
<keyword evidence="1" id="KW-0614">Plasmid</keyword>
<sequence>MTLYSFNGLQQYLDQKGFPKTSAGTFQLLKRDLLKGMQQGDIVIRSDGIYCTIDGQEYKGYIFNQKPNISRFGEPKFHTADCEIVEKRQKLHGDYVFTTLENVQLYDSGQGGAPYPKKDVYTILKLCGYCRQLIGAQNEGIVDTEDFYAMLVEQYGSAAEPDNSVVDIFGYTPDFSLISKKIREAKAYKCEKCSIDLSAVMDRHFLHVHHRNGRKTDNRPQNLQCLCIRCHASVDDRHKENFATVNKERELAIFIKKFPK</sequence>
<dbReference type="RefSeq" id="WP_012931114.1">
    <property type="nucleotide sequence ID" value="NC_013731.1"/>
</dbReference>
<proteinExistence type="predicted"/>
<dbReference type="InterPro" id="IPR003615">
    <property type="entry name" value="HNH_nuc"/>
</dbReference>
<dbReference type="Proteomes" id="UP000002028">
    <property type="component" value="Plasmid pSLIN01"/>
</dbReference>
<dbReference type="KEGG" id="sli:Slin_6676"/>
<organism evidence="1 2">
    <name type="scientific">Spirosoma linguale (strain ATCC 33905 / DSM 74 / LMG 10896 / Claus 1)</name>
    <dbReference type="NCBI Taxonomy" id="504472"/>
    <lineage>
        <taxon>Bacteria</taxon>
        <taxon>Pseudomonadati</taxon>
        <taxon>Bacteroidota</taxon>
        <taxon>Cytophagia</taxon>
        <taxon>Cytophagales</taxon>
        <taxon>Cytophagaceae</taxon>
        <taxon>Spirosoma</taxon>
    </lineage>
</organism>
<geneLocation type="plasmid" evidence="1 2">
    <name>pSLIN01</name>
</geneLocation>
<dbReference type="AlphaFoldDB" id="D2QV00"/>
<evidence type="ECO:0000313" key="2">
    <source>
        <dbReference type="Proteomes" id="UP000002028"/>
    </source>
</evidence>
<dbReference type="GO" id="GO:0004519">
    <property type="term" value="F:endonuclease activity"/>
    <property type="evidence" value="ECO:0007669"/>
    <property type="project" value="UniProtKB-KW"/>
</dbReference>
<accession>D2QV00</accession>
<keyword evidence="2" id="KW-1185">Reference proteome</keyword>
<keyword evidence="1" id="KW-0540">Nuclease</keyword>
<reference evidence="1 2" key="1">
    <citation type="journal article" date="2010" name="Stand. Genomic Sci.">
        <title>Complete genome sequence of Spirosoma linguale type strain (1).</title>
        <authorList>
            <person name="Lail K."/>
            <person name="Sikorski J."/>
            <person name="Saunders E."/>
            <person name="Lapidus A."/>
            <person name="Glavina Del Rio T."/>
            <person name="Copeland A."/>
            <person name="Tice H."/>
            <person name="Cheng J.-F."/>
            <person name="Lucas S."/>
            <person name="Nolan M."/>
            <person name="Bruce D."/>
            <person name="Goodwin L."/>
            <person name="Pitluck S."/>
            <person name="Ivanova N."/>
            <person name="Mavromatis K."/>
            <person name="Ovchinnikova G."/>
            <person name="Pati A."/>
            <person name="Chen A."/>
            <person name="Palaniappan K."/>
            <person name="Land M."/>
            <person name="Hauser L."/>
            <person name="Chang Y.-J."/>
            <person name="Jeffries C.D."/>
            <person name="Chain P."/>
            <person name="Brettin T."/>
            <person name="Detter J.C."/>
            <person name="Schuetze A."/>
            <person name="Rohde M."/>
            <person name="Tindall B.J."/>
            <person name="Goeker M."/>
            <person name="Bristow J."/>
            <person name="Eisen J.A."/>
            <person name="Markowitz V."/>
            <person name="Hugenholtz P."/>
            <person name="Kyrpides N.C."/>
            <person name="Klenk H.-P."/>
            <person name="Chen F."/>
        </authorList>
    </citation>
    <scope>NUCLEOTIDE SEQUENCE [LARGE SCALE GENOMIC DNA]</scope>
    <source>
        <strain evidence="2">ATCC 33905 / DSM 74 / LMG 10896 / Claus 1</strain>
    </source>
</reference>
<protein>
    <submittedName>
        <fullName evidence="1">HNH endonuclease</fullName>
    </submittedName>
</protein>
<dbReference type="CDD" id="cd00085">
    <property type="entry name" value="HNHc"/>
    <property type="match status" value="1"/>
</dbReference>
<keyword evidence="1" id="KW-0378">Hydrolase</keyword>
<dbReference type="EMBL" id="CP001770">
    <property type="protein sequence ID" value="ADB42632.1"/>
    <property type="molecule type" value="Genomic_DNA"/>
</dbReference>
<gene>
    <name evidence="1" type="ordered locus">Slin_6676</name>
</gene>
<dbReference type="HOGENOM" id="CLU_065126_0_0_10"/>
<evidence type="ECO:0000313" key="1">
    <source>
        <dbReference type="EMBL" id="ADB42632.1"/>
    </source>
</evidence>
<name>D2QV00_SPILD</name>